<dbReference type="InterPro" id="IPR036942">
    <property type="entry name" value="Beta-barrel_TonB_sf"/>
</dbReference>
<evidence type="ECO:0000259" key="9">
    <source>
        <dbReference type="Pfam" id="PF07715"/>
    </source>
</evidence>
<dbReference type="FunFam" id="2.170.130.10:FF:000008">
    <property type="entry name" value="SusC/RagA family TonB-linked outer membrane protein"/>
    <property type="match status" value="1"/>
</dbReference>
<keyword evidence="2 7" id="KW-0813">Transport</keyword>
<protein>
    <submittedName>
        <fullName evidence="10">SusC/RagA family TonB-linked outer membrane protein</fullName>
    </submittedName>
</protein>
<keyword evidence="5 7" id="KW-0472">Membrane</keyword>
<dbReference type="AlphaFoldDB" id="A0A9D1W900"/>
<accession>A0A9D1W900</accession>
<evidence type="ECO:0000256" key="8">
    <source>
        <dbReference type="SAM" id="SignalP"/>
    </source>
</evidence>
<keyword evidence="8" id="KW-0732">Signal</keyword>
<proteinExistence type="inferred from homology"/>
<reference evidence="10" key="1">
    <citation type="journal article" date="2021" name="PeerJ">
        <title>Extensive microbial diversity within the chicken gut microbiome revealed by metagenomics and culture.</title>
        <authorList>
            <person name="Gilroy R."/>
            <person name="Ravi A."/>
            <person name="Getino M."/>
            <person name="Pursley I."/>
            <person name="Horton D.L."/>
            <person name="Alikhan N.F."/>
            <person name="Baker D."/>
            <person name="Gharbi K."/>
            <person name="Hall N."/>
            <person name="Watson M."/>
            <person name="Adriaenssens E.M."/>
            <person name="Foster-Nyarko E."/>
            <person name="Jarju S."/>
            <person name="Secka A."/>
            <person name="Antonio M."/>
            <person name="Oren A."/>
            <person name="Chaudhuri R.R."/>
            <person name="La Ragione R."/>
            <person name="Hildebrand F."/>
            <person name="Pallen M.J."/>
        </authorList>
    </citation>
    <scope>NUCLEOTIDE SEQUENCE</scope>
    <source>
        <strain evidence="10">1719</strain>
    </source>
</reference>
<keyword evidence="3 7" id="KW-1134">Transmembrane beta strand</keyword>
<feature type="chain" id="PRO_5039351555" evidence="8">
    <location>
        <begin position="22"/>
        <end position="1042"/>
    </location>
</feature>
<evidence type="ECO:0000256" key="7">
    <source>
        <dbReference type="PROSITE-ProRule" id="PRU01360"/>
    </source>
</evidence>
<feature type="domain" description="TonB-dependent receptor plug" evidence="9">
    <location>
        <begin position="127"/>
        <end position="232"/>
    </location>
</feature>
<dbReference type="SUPFAM" id="SSF49464">
    <property type="entry name" value="Carboxypeptidase regulatory domain-like"/>
    <property type="match status" value="1"/>
</dbReference>
<dbReference type="NCBIfam" id="TIGR04057">
    <property type="entry name" value="SusC_RagA_signa"/>
    <property type="match status" value="1"/>
</dbReference>
<evidence type="ECO:0000256" key="5">
    <source>
        <dbReference type="ARBA" id="ARBA00023136"/>
    </source>
</evidence>
<dbReference type="Pfam" id="PF07715">
    <property type="entry name" value="Plug"/>
    <property type="match status" value="1"/>
</dbReference>
<evidence type="ECO:0000313" key="11">
    <source>
        <dbReference type="Proteomes" id="UP000824156"/>
    </source>
</evidence>
<dbReference type="InterPro" id="IPR039426">
    <property type="entry name" value="TonB-dep_rcpt-like"/>
</dbReference>
<comment type="subcellular location">
    <subcellularLocation>
        <location evidence="1 7">Cell outer membrane</location>
        <topology evidence="1 7">Multi-pass membrane protein</topology>
    </subcellularLocation>
</comment>
<evidence type="ECO:0000256" key="6">
    <source>
        <dbReference type="ARBA" id="ARBA00023237"/>
    </source>
</evidence>
<name>A0A9D1W900_9SPHI</name>
<dbReference type="NCBIfam" id="TIGR04056">
    <property type="entry name" value="OMP_RagA_SusC"/>
    <property type="match status" value="1"/>
</dbReference>
<dbReference type="InterPro" id="IPR023996">
    <property type="entry name" value="TonB-dep_OMP_SusC/RagA"/>
</dbReference>
<dbReference type="InterPro" id="IPR012910">
    <property type="entry name" value="Plug_dom"/>
</dbReference>
<gene>
    <name evidence="10" type="ORF">H9853_06360</name>
</gene>
<evidence type="ECO:0000256" key="3">
    <source>
        <dbReference type="ARBA" id="ARBA00022452"/>
    </source>
</evidence>
<dbReference type="Proteomes" id="UP000824156">
    <property type="component" value="Unassembled WGS sequence"/>
</dbReference>
<evidence type="ECO:0000256" key="2">
    <source>
        <dbReference type="ARBA" id="ARBA00022448"/>
    </source>
</evidence>
<dbReference type="GO" id="GO:0009279">
    <property type="term" value="C:cell outer membrane"/>
    <property type="evidence" value="ECO:0007669"/>
    <property type="project" value="UniProtKB-SubCell"/>
</dbReference>
<comment type="similarity">
    <text evidence="7">Belongs to the TonB-dependent receptor family.</text>
</comment>
<dbReference type="PROSITE" id="PS52016">
    <property type="entry name" value="TONB_DEPENDENT_REC_3"/>
    <property type="match status" value="1"/>
</dbReference>
<dbReference type="SUPFAM" id="SSF56935">
    <property type="entry name" value="Porins"/>
    <property type="match status" value="1"/>
</dbReference>
<feature type="signal peptide" evidence="8">
    <location>
        <begin position="1"/>
        <end position="21"/>
    </location>
</feature>
<keyword evidence="6 7" id="KW-0998">Cell outer membrane</keyword>
<dbReference type="InterPro" id="IPR008969">
    <property type="entry name" value="CarboxyPept-like_regulatory"/>
</dbReference>
<dbReference type="Gene3D" id="2.170.130.10">
    <property type="entry name" value="TonB-dependent receptor, plug domain"/>
    <property type="match status" value="1"/>
</dbReference>
<dbReference type="InterPro" id="IPR037066">
    <property type="entry name" value="Plug_dom_sf"/>
</dbReference>
<evidence type="ECO:0000313" key="10">
    <source>
        <dbReference type="EMBL" id="HIX54630.1"/>
    </source>
</evidence>
<keyword evidence="4 7" id="KW-0812">Transmembrane</keyword>
<dbReference type="EMBL" id="DXEZ01000173">
    <property type="protein sequence ID" value="HIX54630.1"/>
    <property type="molecule type" value="Genomic_DNA"/>
</dbReference>
<sequence length="1042" mass="115584">MKKLKIRWLFYAMCVSVTVQGNPFSSSTHEVNFYQQDPIQVRGVVKSTDGQILSGTTIRFETGEVSTDKNGEFNIKMETSGNLVFSAIGFNPFQVYVRQDTVLNVVLESEESVLEEVVVIGYGSVKRKDLTGAVSSVKSEDITRAPVTNPIEALQGRIAGVDIARESGKANSGSSILLRGNRSLTAGNAPLYIIDGIPGSITNLNPNDIESIDILKDAASTAIYGSAGANGVFIVTTKKAKEGRVAINFDAYAGVNSNGKYPSAFQGNQWLQYLEDAFIATNDRPSNDRDELLTAWNLNPERLNGYIDQEKWVNWVDETLQTGVQQNYALSVKGGTDKTQGYFSLGYNSTKGIYRSDQSDLFTSRAGATTKIGEWFEGGIVSGLSWRDNETRPSRLNKNFDMAPLGEVYDADGNINVFPIPGMENPSLLADDIPHTLRQNSKQLEVNVNPYIDVDITRGLSFRSILGATLNNRRTGEFNSDRTYMMLAGSTTPIRNGSYSTGLGYKYVWENILNYNTKIGKHHDLSATLVSSWADNQNEESFAYSEGFLYDEYEFFSLQGGTKAQVQSRYYTSKRMSVASRLNYGYKGKYLLTLTHRTDGVSQLAKRWDTFLAAAGAWRVIDEEFMQGSRDFFSDLKLRVSYGVSGNSGISPYSTLTEVTSSGLDQINLGGGVLPVAVLTQAVGNPDLSWEKSYNFNIGLDFGLLNNRLTGSLELYDTDTRDVLYARDLPFSSGGFTPKSPYQMTANLARMNNKGIELTLTGNNLLNGDAFQWNSTLTYAYNKEQVRSIDLGSGVSVDDLVSLGLFMNRPSNTVYDYNKIGIWQQDEALDAAVFGLRPGDVKVQSRLERVKEGVWIDPSSEDPVEYTSDNPYSISPDDRMVIGQGSPKWTAGWQNTFTYKGLDLSVFTIARWGHHIDADLLGYFGYKSINMPSVYNYWTPENPTNDFPRPYINRTSNHSNPTSGLRIVDASFIKIKNISLGYSLPESIAKGLKMSNCRVYATMYNPLIFTKSHLLKDMDPETGATDSFPLYRQMVFGVNLSF</sequence>
<evidence type="ECO:0000256" key="4">
    <source>
        <dbReference type="ARBA" id="ARBA00022692"/>
    </source>
</evidence>
<reference evidence="10" key="2">
    <citation type="submission" date="2021-04" db="EMBL/GenBank/DDBJ databases">
        <authorList>
            <person name="Gilroy R."/>
        </authorList>
    </citation>
    <scope>NUCLEOTIDE SEQUENCE</scope>
    <source>
        <strain evidence="10">1719</strain>
    </source>
</reference>
<organism evidence="10 11">
    <name type="scientific">Candidatus Sphingobacterium stercoripullorum</name>
    <dbReference type="NCBI Taxonomy" id="2838759"/>
    <lineage>
        <taxon>Bacteria</taxon>
        <taxon>Pseudomonadati</taxon>
        <taxon>Bacteroidota</taxon>
        <taxon>Sphingobacteriia</taxon>
        <taxon>Sphingobacteriales</taxon>
        <taxon>Sphingobacteriaceae</taxon>
        <taxon>Sphingobacterium</taxon>
    </lineage>
</organism>
<evidence type="ECO:0000256" key="1">
    <source>
        <dbReference type="ARBA" id="ARBA00004571"/>
    </source>
</evidence>
<comment type="caution">
    <text evidence="10">The sequence shown here is derived from an EMBL/GenBank/DDBJ whole genome shotgun (WGS) entry which is preliminary data.</text>
</comment>
<dbReference type="InterPro" id="IPR023997">
    <property type="entry name" value="TonB-dep_OMP_SusC/RagA_CS"/>
</dbReference>
<dbReference type="Gene3D" id="2.40.170.20">
    <property type="entry name" value="TonB-dependent receptor, beta-barrel domain"/>
    <property type="match status" value="1"/>
</dbReference>